<keyword evidence="2" id="KW-1185">Reference proteome</keyword>
<sequence length="614" mass="69452">MAASATLSVLSAHIRQELLRHIAERQWTSLLEVKLILRLLESEQDLAHMPDIVCKTPKTAQGMLDHVIPKIDFKNPDLQTLLSWLLVSKRPVEVLELEKQGSVAISNWLRRFRSGRAVSSNSFLARIVTLRNGCVQFVDALVKARIQYMSLHGKIPLSLHLSHRQVALDCLKHIRESFEQNKVGLVFQDPSRSKWAAASSYTDFDNLLVYSLKNCHVPAEMSSIIPDSFVMSLAEWYYLRAEHPGYSRLDNALSKTLALRRALFGSHAPSVIRTMINLAHCEKTRGSTQQQISLERLIEAFEGTVAMYGDPSPQATSGANYIFFVLGPQSLLPSRGDKVCKYLWSVHRQELGDSHDETLSVAHRLAYLYKSEMRFSEAADDLHDMHEACCRTRGLFASQTIELFHLLIDALEHSDSMSDAQKFCQDVFDAAPVLEAWNEATLSAVCRIVQHYQDRGMTDISKAKLHQLWVLLQGQFKKLSSQKDLFVAFTLISSQLADKLRELSPECEATSILKGFWLLAHNYMTTDRQPVMASLIQLREISQLLLRLDPHQEAPGILRVLDDIHQSHSNDLSREILQVYSALIACYKGVENPLGDFLWLNIGQHSTGQGQDRN</sequence>
<protein>
    <submittedName>
        <fullName evidence="1">Uncharacterized protein</fullName>
    </submittedName>
</protein>
<organism evidence="1 2">
    <name type="scientific">Trichoderma ghanense</name>
    <dbReference type="NCBI Taxonomy" id="65468"/>
    <lineage>
        <taxon>Eukaryota</taxon>
        <taxon>Fungi</taxon>
        <taxon>Dikarya</taxon>
        <taxon>Ascomycota</taxon>
        <taxon>Pezizomycotina</taxon>
        <taxon>Sordariomycetes</taxon>
        <taxon>Hypocreomycetidae</taxon>
        <taxon>Hypocreales</taxon>
        <taxon>Hypocreaceae</taxon>
        <taxon>Trichoderma</taxon>
    </lineage>
</organism>
<dbReference type="Gene3D" id="1.25.40.10">
    <property type="entry name" value="Tetratricopeptide repeat domain"/>
    <property type="match status" value="1"/>
</dbReference>
<dbReference type="Proteomes" id="UP001642720">
    <property type="component" value="Unassembled WGS sequence"/>
</dbReference>
<name>A0ABY2GU62_9HYPO</name>
<comment type="caution">
    <text evidence="1">The sequence shown here is derived from an EMBL/GenBank/DDBJ whole genome shotgun (WGS) entry which is preliminary data.</text>
</comment>
<accession>A0ABY2GU62</accession>
<reference evidence="1 2" key="1">
    <citation type="submission" date="2018-01" db="EMBL/GenBank/DDBJ databases">
        <title>Genome characterization of the sugarcane-associated fungus Trichoderma ghanense CCMA-1212 and their application in lignocelulose bioconversion.</title>
        <authorList>
            <person name="Steindorff A.S."/>
            <person name="Mendes T.D."/>
            <person name="Vilela E.S.D."/>
            <person name="Rodrigues D.S."/>
            <person name="Formighieri E.F."/>
            <person name="Melo I.S."/>
            <person name="Favaro L.C.L."/>
        </authorList>
    </citation>
    <scope>NUCLEOTIDE SEQUENCE [LARGE SCALE GENOMIC DNA]</scope>
    <source>
        <strain evidence="1 2">CCMA-1212</strain>
    </source>
</reference>
<dbReference type="GeneID" id="300580803"/>
<proteinExistence type="predicted"/>
<gene>
    <name evidence="1" type="ORF">CCMA1212_009265</name>
</gene>
<evidence type="ECO:0000313" key="2">
    <source>
        <dbReference type="Proteomes" id="UP001642720"/>
    </source>
</evidence>
<dbReference type="RefSeq" id="XP_073555033.1">
    <property type="nucleotide sequence ID" value="XM_073706353.1"/>
</dbReference>
<dbReference type="InterPro" id="IPR011990">
    <property type="entry name" value="TPR-like_helical_dom_sf"/>
</dbReference>
<evidence type="ECO:0000313" key="1">
    <source>
        <dbReference type="EMBL" id="TFA98831.1"/>
    </source>
</evidence>
<dbReference type="EMBL" id="PPTA01000017">
    <property type="protein sequence ID" value="TFA98831.1"/>
    <property type="molecule type" value="Genomic_DNA"/>
</dbReference>